<protein>
    <submittedName>
        <fullName evidence="5">Uncharacterized protein</fullName>
    </submittedName>
</protein>
<evidence type="ECO:0000313" key="6">
    <source>
        <dbReference type="Proteomes" id="UP000269396"/>
    </source>
</evidence>
<evidence type="ECO:0000256" key="1">
    <source>
        <dbReference type="ARBA" id="ARBA00004123"/>
    </source>
</evidence>
<dbReference type="InterPro" id="IPR000818">
    <property type="entry name" value="TEA/ATTS_dom"/>
</dbReference>
<dbReference type="InterPro" id="IPR050937">
    <property type="entry name" value="TEC1_TEAD_TF"/>
</dbReference>
<gene>
    <name evidence="5" type="ORF">SMTD_LOCUS19533</name>
</gene>
<feature type="non-terminal residue" evidence="5">
    <location>
        <position position="1"/>
    </location>
</feature>
<name>A0A183PYU7_9TREM</name>
<keyword evidence="3" id="KW-0804">Transcription</keyword>
<accession>A0A183PYU7</accession>
<keyword evidence="2" id="KW-0805">Transcription regulation</keyword>
<dbReference type="InterPro" id="IPR038096">
    <property type="entry name" value="TEA/ATTS_sf"/>
</dbReference>
<dbReference type="AlphaFoldDB" id="A0A183PYU7"/>
<organism evidence="5 6">
    <name type="scientific">Schistosoma mattheei</name>
    <dbReference type="NCBI Taxonomy" id="31246"/>
    <lineage>
        <taxon>Eukaryota</taxon>
        <taxon>Metazoa</taxon>
        <taxon>Spiralia</taxon>
        <taxon>Lophotrochozoa</taxon>
        <taxon>Platyhelminthes</taxon>
        <taxon>Trematoda</taxon>
        <taxon>Digenea</taxon>
        <taxon>Strigeidida</taxon>
        <taxon>Schistosomatoidea</taxon>
        <taxon>Schistosomatidae</taxon>
        <taxon>Schistosoma</taxon>
    </lineage>
</organism>
<evidence type="ECO:0000256" key="3">
    <source>
        <dbReference type="ARBA" id="ARBA00023163"/>
    </source>
</evidence>
<evidence type="ECO:0000256" key="2">
    <source>
        <dbReference type="ARBA" id="ARBA00023015"/>
    </source>
</evidence>
<dbReference type="GO" id="GO:0000981">
    <property type="term" value="F:DNA-binding transcription factor activity, RNA polymerase II-specific"/>
    <property type="evidence" value="ECO:0007669"/>
    <property type="project" value="TreeGrafter"/>
</dbReference>
<dbReference type="Gene3D" id="6.10.20.40">
    <property type="entry name" value="TEA/ATTS domain"/>
    <property type="match status" value="1"/>
</dbReference>
<dbReference type="GO" id="GO:0035329">
    <property type="term" value="P:hippo signaling"/>
    <property type="evidence" value="ECO:0007669"/>
    <property type="project" value="TreeGrafter"/>
</dbReference>
<evidence type="ECO:0000256" key="4">
    <source>
        <dbReference type="ARBA" id="ARBA00023242"/>
    </source>
</evidence>
<reference evidence="5 6" key="1">
    <citation type="submission" date="2018-11" db="EMBL/GenBank/DDBJ databases">
        <authorList>
            <consortium name="Pathogen Informatics"/>
        </authorList>
    </citation>
    <scope>NUCLEOTIDE SEQUENCE [LARGE SCALE GENOMIC DNA]</scope>
    <source>
        <strain>Denwood</strain>
        <strain evidence="6">Zambia</strain>
    </source>
</reference>
<proteinExistence type="predicted"/>
<dbReference type="GO" id="GO:0048568">
    <property type="term" value="P:embryonic organ development"/>
    <property type="evidence" value="ECO:0007669"/>
    <property type="project" value="TreeGrafter"/>
</dbReference>
<dbReference type="GO" id="GO:0000978">
    <property type="term" value="F:RNA polymerase II cis-regulatory region sequence-specific DNA binding"/>
    <property type="evidence" value="ECO:0007669"/>
    <property type="project" value="TreeGrafter"/>
</dbReference>
<keyword evidence="4" id="KW-0539">Nucleus</keyword>
<dbReference type="STRING" id="31246.A0A183PYU7"/>
<sequence>RNELIARYIKLRTGKTRTRKQVSSHIQVLARRRSKESAEYSFDDIYDSDLCGFSPSTDIHEDTEQSNFNVGNSNSKLETNRSFSVETFLSQGKLTSCFYGLFISRILIFN</sequence>
<keyword evidence="6" id="KW-1185">Reference proteome</keyword>
<dbReference type="Pfam" id="PF01285">
    <property type="entry name" value="TEA"/>
    <property type="match status" value="1"/>
</dbReference>
<comment type="subcellular location">
    <subcellularLocation>
        <location evidence="1">Nucleus</location>
    </subcellularLocation>
</comment>
<dbReference type="EMBL" id="UZAL01042502">
    <property type="protein sequence ID" value="VDP80090.1"/>
    <property type="molecule type" value="Genomic_DNA"/>
</dbReference>
<evidence type="ECO:0000313" key="5">
    <source>
        <dbReference type="EMBL" id="VDP80090.1"/>
    </source>
</evidence>
<dbReference type="GO" id="GO:0005634">
    <property type="term" value="C:nucleus"/>
    <property type="evidence" value="ECO:0007669"/>
    <property type="project" value="UniProtKB-SubCell"/>
</dbReference>
<dbReference type="PROSITE" id="PS51088">
    <property type="entry name" value="TEA_2"/>
    <property type="match status" value="1"/>
</dbReference>
<dbReference type="PANTHER" id="PTHR11834:SF0">
    <property type="entry name" value="PROTEIN SCALLOPED"/>
    <property type="match status" value="1"/>
</dbReference>
<dbReference type="PANTHER" id="PTHR11834">
    <property type="entry name" value="TRANSCRIPTIONAL ENHANCER FACTOR TEF RELATED"/>
    <property type="match status" value="1"/>
</dbReference>
<dbReference type="GO" id="GO:0005667">
    <property type="term" value="C:transcription regulator complex"/>
    <property type="evidence" value="ECO:0007669"/>
    <property type="project" value="TreeGrafter"/>
</dbReference>
<dbReference type="Proteomes" id="UP000269396">
    <property type="component" value="Unassembled WGS sequence"/>
</dbReference>